<accession>A0A7X0RFW7</accession>
<dbReference type="InterPro" id="IPR050483">
    <property type="entry name" value="CoA-transferase_III_domain"/>
</dbReference>
<evidence type="ECO:0000313" key="3">
    <source>
        <dbReference type="Proteomes" id="UP000523955"/>
    </source>
</evidence>
<evidence type="ECO:0000256" key="1">
    <source>
        <dbReference type="ARBA" id="ARBA00022679"/>
    </source>
</evidence>
<organism evidence="2 3">
    <name type="scientific">Nocardioides luti</name>
    <dbReference type="NCBI Taxonomy" id="2761101"/>
    <lineage>
        <taxon>Bacteria</taxon>
        <taxon>Bacillati</taxon>
        <taxon>Actinomycetota</taxon>
        <taxon>Actinomycetes</taxon>
        <taxon>Propionibacteriales</taxon>
        <taxon>Nocardioidaceae</taxon>
        <taxon>Nocardioides</taxon>
    </lineage>
</organism>
<evidence type="ECO:0000313" key="2">
    <source>
        <dbReference type="EMBL" id="MBB6627546.1"/>
    </source>
</evidence>
<comment type="caution">
    <text evidence="2">The sequence shown here is derived from an EMBL/GenBank/DDBJ whole genome shotgun (WGS) entry which is preliminary data.</text>
</comment>
<name>A0A7X0RFW7_9ACTN</name>
<dbReference type="InterPro" id="IPR003673">
    <property type="entry name" value="CoA-Trfase_fam_III"/>
</dbReference>
<sequence length="395" mass="42967">MIDLAGAAGNYCGKMFAELGADVILVEPKQGSELRHMPPFVDGEPEQSLPFFANNTSKRSIVLDIETEAARGVLRKLLKTAALLIESERPGRLVELGLGYEDLQRVNPALVVTSITPFGQTGPYAAYPASDLTCQALGGFMSLSGYADGPPVQPGGDQAYAAGNMFAAVASLLAVTHAELTGKGQHVDVSIQECVAMALENAVQFYDLEGTVRRRWGGQQKTTAYGVFECADGYVFLQAAGFGETRHWQNLLAWLKHEEIEGVDRLEGPAWEDRDYFNTDEAKQTLASVVTPFFRSRGKQDLYHEAQRWRVPFAPVNSPREVVESPQLKARDFWAETPGLGRDRVKVPGAPYKLSDTPWSLAGPAPELGADTAEILHELGVSSDEVAELTRQGLA</sequence>
<proteinExistence type="predicted"/>
<dbReference type="InterPro" id="IPR023606">
    <property type="entry name" value="CoA-Trfase_III_dom_1_sf"/>
</dbReference>
<dbReference type="PANTHER" id="PTHR48207:SF3">
    <property type="entry name" value="SUCCINATE--HYDROXYMETHYLGLUTARATE COA-TRANSFERASE"/>
    <property type="match status" value="1"/>
</dbReference>
<reference evidence="2 3" key="1">
    <citation type="submission" date="2020-08" db="EMBL/GenBank/DDBJ databases">
        <authorList>
            <person name="Seo M.-J."/>
        </authorList>
    </citation>
    <scope>NUCLEOTIDE SEQUENCE [LARGE SCALE GENOMIC DNA]</scope>
    <source>
        <strain evidence="2 3">KIGAM211</strain>
    </source>
</reference>
<protein>
    <submittedName>
        <fullName evidence="2">CoA transferase</fullName>
    </submittedName>
</protein>
<dbReference type="Gene3D" id="3.30.1540.10">
    <property type="entry name" value="formyl-coa transferase, domain 3"/>
    <property type="match status" value="1"/>
</dbReference>
<dbReference type="SUPFAM" id="SSF89796">
    <property type="entry name" value="CoA-transferase family III (CaiB/BaiF)"/>
    <property type="match status" value="1"/>
</dbReference>
<dbReference type="AlphaFoldDB" id="A0A7X0RFW7"/>
<keyword evidence="3" id="KW-1185">Reference proteome</keyword>
<dbReference type="EMBL" id="JACKXE010000001">
    <property type="protein sequence ID" value="MBB6627546.1"/>
    <property type="molecule type" value="Genomic_DNA"/>
</dbReference>
<keyword evidence="1 2" id="KW-0808">Transferase</keyword>
<dbReference type="Gene3D" id="3.40.50.10540">
    <property type="entry name" value="Crotonobetainyl-coa:carnitine coa-transferase, domain 1"/>
    <property type="match status" value="1"/>
</dbReference>
<dbReference type="GO" id="GO:0008410">
    <property type="term" value="F:CoA-transferase activity"/>
    <property type="evidence" value="ECO:0007669"/>
    <property type="project" value="TreeGrafter"/>
</dbReference>
<dbReference type="Pfam" id="PF02515">
    <property type="entry name" value="CoA_transf_3"/>
    <property type="match status" value="1"/>
</dbReference>
<dbReference type="PANTHER" id="PTHR48207">
    <property type="entry name" value="SUCCINATE--HYDROXYMETHYLGLUTARATE COA-TRANSFERASE"/>
    <property type="match status" value="1"/>
</dbReference>
<gene>
    <name evidence="2" type="ORF">H5V45_09445</name>
</gene>
<dbReference type="Proteomes" id="UP000523955">
    <property type="component" value="Unassembled WGS sequence"/>
</dbReference>
<dbReference type="InterPro" id="IPR044855">
    <property type="entry name" value="CoA-Trfase_III_dom3_sf"/>
</dbReference>